<dbReference type="Pfam" id="PF12867">
    <property type="entry name" value="DinB_2"/>
    <property type="match status" value="1"/>
</dbReference>
<keyword evidence="3" id="KW-1185">Reference proteome</keyword>
<accession>A0A259U3C0</accession>
<dbReference type="EMBL" id="MQWB01000001">
    <property type="protein sequence ID" value="OZC04452.1"/>
    <property type="molecule type" value="Genomic_DNA"/>
</dbReference>
<dbReference type="InterPro" id="IPR024775">
    <property type="entry name" value="DinB-like"/>
</dbReference>
<organism evidence="2 3">
    <name type="scientific">Rubricoccus marinus</name>
    <dbReference type="NCBI Taxonomy" id="716817"/>
    <lineage>
        <taxon>Bacteria</taxon>
        <taxon>Pseudomonadati</taxon>
        <taxon>Rhodothermota</taxon>
        <taxon>Rhodothermia</taxon>
        <taxon>Rhodothermales</taxon>
        <taxon>Rubricoccaceae</taxon>
        <taxon>Rubricoccus</taxon>
    </lineage>
</organism>
<evidence type="ECO:0000259" key="1">
    <source>
        <dbReference type="Pfam" id="PF12867"/>
    </source>
</evidence>
<dbReference type="RefSeq" id="WP_094550933.1">
    <property type="nucleotide sequence ID" value="NZ_MQWB01000001.1"/>
</dbReference>
<dbReference type="InParanoid" id="A0A259U3C0"/>
<name>A0A259U3C0_9BACT</name>
<dbReference type="Proteomes" id="UP000216446">
    <property type="component" value="Unassembled WGS sequence"/>
</dbReference>
<evidence type="ECO:0000313" key="2">
    <source>
        <dbReference type="EMBL" id="OZC04452.1"/>
    </source>
</evidence>
<comment type="caution">
    <text evidence="2">The sequence shown here is derived from an EMBL/GenBank/DDBJ whole genome shotgun (WGS) entry which is preliminary data.</text>
</comment>
<protein>
    <recommendedName>
        <fullName evidence="1">DinB-like domain-containing protein</fullName>
    </recommendedName>
</protein>
<dbReference type="InterPro" id="IPR034660">
    <property type="entry name" value="DinB/YfiT-like"/>
</dbReference>
<reference evidence="2 3" key="1">
    <citation type="submission" date="2016-11" db="EMBL/GenBank/DDBJ databases">
        <title>Study of marine rhodopsin-containing bacteria.</title>
        <authorList>
            <person name="Yoshizawa S."/>
            <person name="Kumagai Y."/>
            <person name="Kogure K."/>
        </authorList>
    </citation>
    <scope>NUCLEOTIDE SEQUENCE [LARGE SCALE GENOMIC DNA]</scope>
    <source>
        <strain evidence="2 3">SG-29</strain>
    </source>
</reference>
<dbReference type="Gene3D" id="1.20.120.450">
    <property type="entry name" value="dinb family like domain"/>
    <property type="match status" value="1"/>
</dbReference>
<dbReference type="SUPFAM" id="SSF109854">
    <property type="entry name" value="DinB/YfiT-like putative metalloenzymes"/>
    <property type="match status" value="1"/>
</dbReference>
<feature type="domain" description="DinB-like" evidence="1">
    <location>
        <begin position="6"/>
        <end position="156"/>
    </location>
</feature>
<proteinExistence type="predicted"/>
<gene>
    <name evidence="2" type="ORF">BSZ36_16565</name>
</gene>
<evidence type="ECO:0000313" key="3">
    <source>
        <dbReference type="Proteomes" id="UP000216446"/>
    </source>
</evidence>
<dbReference type="AlphaFoldDB" id="A0A259U3C0"/>
<sequence length="164" mass="17781">MTALVALESHRLALVARLDALAPETVHARPASGGWSLAQIVEHLYRIDRGVKLDGERASAPVRLTSGARRRVLSGILALPLRIPAPPGAGPILPGPAPDYAATRDAWADLRGLWRQRLPSVPPEAVAFWHPMFGPFVTGDAFAFLLAHHRHHDAQVERTLAAVR</sequence>
<dbReference type="OrthoDB" id="979115at2"/>